<dbReference type="PATRIC" id="fig|1555112.3.peg.2210"/>
<protein>
    <submittedName>
        <fullName evidence="3">2-hydroxypenta-2,4-dienoate hydratase</fullName>
    </submittedName>
</protein>
<evidence type="ECO:0000256" key="1">
    <source>
        <dbReference type="ARBA" id="ARBA00023239"/>
    </source>
</evidence>
<dbReference type="InterPro" id="IPR050772">
    <property type="entry name" value="Hydratase-Decarb/MhpD_sf"/>
</dbReference>
<dbReference type="Proteomes" id="UP000065807">
    <property type="component" value="Chromosome"/>
</dbReference>
<accession>A0A0K2SLL4</accession>
<keyword evidence="1" id="KW-0456">Lyase</keyword>
<evidence type="ECO:0000313" key="4">
    <source>
        <dbReference type="Proteomes" id="UP000065807"/>
    </source>
</evidence>
<dbReference type="OrthoDB" id="9792137at2"/>
<dbReference type="GO" id="GO:0005737">
    <property type="term" value="C:cytoplasm"/>
    <property type="evidence" value="ECO:0007669"/>
    <property type="project" value="TreeGrafter"/>
</dbReference>
<dbReference type="RefSeq" id="WP_068137707.1">
    <property type="nucleotide sequence ID" value="NZ_AP014924.1"/>
</dbReference>
<dbReference type="PANTHER" id="PTHR30143">
    <property type="entry name" value="ACID HYDRATASE"/>
    <property type="match status" value="1"/>
</dbReference>
<dbReference type="EMBL" id="AP014924">
    <property type="protein sequence ID" value="BAS28008.1"/>
    <property type="molecule type" value="Genomic_DNA"/>
</dbReference>
<dbReference type="InterPro" id="IPR036663">
    <property type="entry name" value="Fumarylacetoacetase_C_sf"/>
</dbReference>
<evidence type="ECO:0000313" key="3">
    <source>
        <dbReference type="EMBL" id="BAS28008.1"/>
    </source>
</evidence>
<organism evidence="3 4">
    <name type="scientific">Limnochorda pilosa</name>
    <dbReference type="NCBI Taxonomy" id="1555112"/>
    <lineage>
        <taxon>Bacteria</taxon>
        <taxon>Bacillati</taxon>
        <taxon>Bacillota</taxon>
        <taxon>Limnochordia</taxon>
        <taxon>Limnochordales</taxon>
        <taxon>Limnochordaceae</taxon>
        <taxon>Limnochorda</taxon>
    </lineage>
</organism>
<reference evidence="4" key="1">
    <citation type="submission" date="2015-07" db="EMBL/GenBank/DDBJ databases">
        <title>Complete genome sequence and phylogenetic analysis of Limnochorda pilosa.</title>
        <authorList>
            <person name="Watanabe M."/>
            <person name="Kojima H."/>
            <person name="Fukui M."/>
        </authorList>
    </citation>
    <scope>NUCLEOTIDE SEQUENCE [LARGE SCALE GENOMIC DNA]</scope>
    <source>
        <strain evidence="4">HC45</strain>
    </source>
</reference>
<feature type="domain" description="Fumarylacetoacetase-like C-terminal" evidence="2">
    <location>
        <begin position="101"/>
        <end position="258"/>
    </location>
</feature>
<dbReference type="KEGG" id="lpil:LIP_2167"/>
<dbReference type="PANTHER" id="PTHR30143:SF0">
    <property type="entry name" value="2-KETO-4-PENTENOATE HYDRATASE"/>
    <property type="match status" value="1"/>
</dbReference>
<dbReference type="AlphaFoldDB" id="A0A0K2SLL4"/>
<dbReference type="SUPFAM" id="SSF56529">
    <property type="entry name" value="FAH"/>
    <property type="match status" value="1"/>
</dbReference>
<proteinExistence type="predicted"/>
<keyword evidence="4" id="KW-1185">Reference proteome</keyword>
<name>A0A0K2SLL4_LIMPI</name>
<sequence length="260" mass="27466">MRPEEQAARLERAWQERKPIEPLSSEPGIEDVVLAYRIQQAWVQGRLAGGDRVVGHKIGLTSRAMQEQLGVGEPDYGTLLQGMEVPLSRGQGEMEAGRLIQPRAEGEIAFLLGEALEGPGVSVLDVFRATAAVAAAVEIVDSRIRDWRITLVDTVADDASSGAFAIGAWRQEWHTLDLALAGMVLYVDGAAASIGAGAAALGHPATCVAWLANKLGSMGQRLEAGEVVLSGALAASVPVRAANAVRLEVEGLSPLTVRFT</sequence>
<dbReference type="Pfam" id="PF01557">
    <property type="entry name" value="FAA_hydrolase"/>
    <property type="match status" value="1"/>
</dbReference>
<reference evidence="4" key="2">
    <citation type="journal article" date="2016" name="Int. J. Syst. Evol. Microbiol.">
        <title>Complete genome sequence and cell structure of Limnochorda pilosa, a Gram-negative spore-former within the phylum Firmicutes.</title>
        <authorList>
            <person name="Watanabe M."/>
            <person name="Kojima H."/>
            <person name="Fukui M."/>
        </authorList>
    </citation>
    <scope>NUCLEOTIDE SEQUENCE [LARGE SCALE GENOMIC DNA]</scope>
    <source>
        <strain evidence="4">HC45</strain>
    </source>
</reference>
<evidence type="ECO:0000259" key="2">
    <source>
        <dbReference type="Pfam" id="PF01557"/>
    </source>
</evidence>
<dbReference type="STRING" id="1555112.LIP_2167"/>
<dbReference type="Gene3D" id="3.90.850.10">
    <property type="entry name" value="Fumarylacetoacetase-like, C-terminal domain"/>
    <property type="match status" value="1"/>
</dbReference>
<gene>
    <name evidence="3" type="ORF">LIP_2167</name>
</gene>
<dbReference type="InterPro" id="IPR011234">
    <property type="entry name" value="Fumarylacetoacetase-like_C"/>
</dbReference>
<dbReference type="GO" id="GO:0008684">
    <property type="term" value="F:2-oxopent-4-enoate hydratase activity"/>
    <property type="evidence" value="ECO:0007669"/>
    <property type="project" value="TreeGrafter"/>
</dbReference>